<keyword evidence="4" id="KW-1185">Reference proteome</keyword>
<gene>
    <name evidence="3" type="ORF">AJAP_07095</name>
</gene>
<keyword evidence="2" id="KW-0812">Transmembrane</keyword>
<dbReference type="EMBL" id="CP008953">
    <property type="protein sequence ID" value="AIG74336.1"/>
    <property type="molecule type" value="Genomic_DNA"/>
</dbReference>
<dbReference type="HOGENOM" id="CLU_029034_0_0_11"/>
<feature type="transmembrane region" description="Helical" evidence="2">
    <location>
        <begin position="78"/>
        <end position="96"/>
    </location>
</feature>
<name>A0A075UPL1_9PSEU</name>
<dbReference type="STRING" id="208439.AJAP_07095"/>
<proteinExistence type="predicted"/>
<feature type="region of interest" description="Disordered" evidence="1">
    <location>
        <begin position="1"/>
        <end position="27"/>
    </location>
</feature>
<accession>A0A075UPL1</accession>
<dbReference type="Pfam" id="PF13576">
    <property type="entry name" value="Pentapeptide_3"/>
    <property type="match status" value="2"/>
</dbReference>
<dbReference type="eggNOG" id="COG1357">
    <property type="taxonomic scope" value="Bacteria"/>
</dbReference>
<reference evidence="3 4" key="1">
    <citation type="journal article" date="2014" name="J. Biotechnol.">
        <title>Complete genome sequence of the actinobacterium Amycolatopsis japonica MG417-CF17(T) (=DSM 44213T) producing (S,S)-N,N'-ethylenediaminedisuccinic acid.</title>
        <authorList>
            <person name="Stegmann E."/>
            <person name="Albersmeier A."/>
            <person name="Spohn M."/>
            <person name="Gert H."/>
            <person name="Weber T."/>
            <person name="Wohlleben W."/>
            <person name="Kalinowski J."/>
            <person name="Ruckert C."/>
        </authorList>
    </citation>
    <scope>NUCLEOTIDE SEQUENCE [LARGE SCALE GENOMIC DNA]</scope>
    <source>
        <strain evidence="4">MG417-CF17 (DSM 44213)</strain>
    </source>
</reference>
<protein>
    <submittedName>
        <fullName evidence="3">Uncharacterized protein</fullName>
    </submittedName>
</protein>
<feature type="transmembrane region" description="Helical" evidence="2">
    <location>
        <begin position="36"/>
        <end position="58"/>
    </location>
</feature>
<keyword evidence="2" id="KW-1133">Transmembrane helix</keyword>
<dbReference type="KEGG" id="aja:AJAP_07095"/>
<organism evidence="3 4">
    <name type="scientific">Amycolatopsis japonica</name>
    <dbReference type="NCBI Taxonomy" id="208439"/>
    <lineage>
        <taxon>Bacteria</taxon>
        <taxon>Bacillati</taxon>
        <taxon>Actinomycetota</taxon>
        <taxon>Actinomycetes</taxon>
        <taxon>Pseudonocardiales</taxon>
        <taxon>Pseudonocardiaceae</taxon>
        <taxon>Amycolatopsis</taxon>
        <taxon>Amycolatopsis japonica group</taxon>
    </lineage>
</organism>
<dbReference type="Gene3D" id="2.160.20.80">
    <property type="entry name" value="E3 ubiquitin-protein ligase SopA"/>
    <property type="match status" value="2"/>
</dbReference>
<keyword evidence="2" id="KW-0472">Membrane</keyword>
<evidence type="ECO:0000256" key="1">
    <source>
        <dbReference type="SAM" id="MobiDB-lite"/>
    </source>
</evidence>
<evidence type="ECO:0000256" key="2">
    <source>
        <dbReference type="SAM" id="Phobius"/>
    </source>
</evidence>
<evidence type="ECO:0000313" key="3">
    <source>
        <dbReference type="EMBL" id="AIG74336.1"/>
    </source>
</evidence>
<dbReference type="InterPro" id="IPR001646">
    <property type="entry name" value="5peptide_repeat"/>
</dbReference>
<dbReference type="Proteomes" id="UP000028492">
    <property type="component" value="Chromosome"/>
</dbReference>
<evidence type="ECO:0000313" key="4">
    <source>
        <dbReference type="Proteomes" id="UP000028492"/>
    </source>
</evidence>
<dbReference type="AlphaFoldDB" id="A0A075UPL1"/>
<sequence length="491" mass="54280">MKVMTDDARQGAASPPTPPSPTPSSVKRLPELTRAAMWWTALVIGVLTAGAVTVLWWPATAGLTGADLVKARLDALKIGLSIGVGSGGVVALYLAWRRQHSTEADLDNRERALAQQYEVLAHQQADAAANRAHQERVADDARSDATARRITDLYLKAAELLGSEKAPVRLSGLYALERLAQDNETQRQTIVNVLCAYLRMPYEPPVEAEPDDRGGINDVDNYRERTQEREVRLTAQRLLKDHLNPRRSSSYWGELDLDLTGAQLIDFTLTGARAGTSTFRKATFTGTASFDHATFTGATLFTKATFTRNARFEGTTFTGGAWFDEATFSLNGWFNKTTFRRGVMFDRATFHGDARFVRATFAGKAVFYKTAFNTYTRFEEATFTGPAQFDQAVFNRFVKFDKVTFTDKAWFTKAAFTSDASFDLATFADDVLYDGATFGSGAWFREARFTGAPQFNAVTFNGKSSFDKATVDGTQFHPTALLPHKNDDPTN</sequence>